<gene>
    <name evidence="1" type="ORF">ACFPIJ_08625</name>
</gene>
<evidence type="ECO:0000313" key="2">
    <source>
        <dbReference type="Proteomes" id="UP001595912"/>
    </source>
</evidence>
<accession>A0ABV9VPG9</accession>
<reference evidence="2" key="1">
    <citation type="journal article" date="2019" name="Int. J. Syst. Evol. Microbiol.">
        <title>The Global Catalogue of Microorganisms (GCM) 10K type strain sequencing project: providing services to taxonomists for standard genome sequencing and annotation.</title>
        <authorList>
            <consortium name="The Broad Institute Genomics Platform"/>
            <consortium name="The Broad Institute Genome Sequencing Center for Infectious Disease"/>
            <person name="Wu L."/>
            <person name="Ma J."/>
        </authorList>
    </citation>
    <scope>NUCLEOTIDE SEQUENCE [LARGE SCALE GENOMIC DNA]</scope>
    <source>
        <strain evidence="2">CGMCC 4.7152</strain>
    </source>
</reference>
<name>A0ABV9VPG9_9ACTN</name>
<proteinExistence type="predicted"/>
<organism evidence="1 2">
    <name type="scientific">Dactylosporangium cerinum</name>
    <dbReference type="NCBI Taxonomy" id="1434730"/>
    <lineage>
        <taxon>Bacteria</taxon>
        <taxon>Bacillati</taxon>
        <taxon>Actinomycetota</taxon>
        <taxon>Actinomycetes</taxon>
        <taxon>Micromonosporales</taxon>
        <taxon>Micromonosporaceae</taxon>
        <taxon>Dactylosporangium</taxon>
    </lineage>
</organism>
<evidence type="ECO:0008006" key="3">
    <source>
        <dbReference type="Google" id="ProtNLM"/>
    </source>
</evidence>
<protein>
    <recommendedName>
        <fullName evidence="3">DUF3515 domain-containing protein</fullName>
    </recommendedName>
</protein>
<keyword evidence="2" id="KW-1185">Reference proteome</keyword>
<dbReference type="Proteomes" id="UP001595912">
    <property type="component" value="Unassembled WGS sequence"/>
</dbReference>
<evidence type="ECO:0000313" key="1">
    <source>
        <dbReference type="EMBL" id="MFC4997892.1"/>
    </source>
</evidence>
<dbReference type="EMBL" id="JBHSIU010000010">
    <property type="protein sequence ID" value="MFC4997892.1"/>
    <property type="molecule type" value="Genomic_DNA"/>
</dbReference>
<comment type="caution">
    <text evidence="1">The sequence shown here is derived from an EMBL/GenBank/DDBJ whole genome shotgun (WGS) entry which is preliminary data.</text>
</comment>
<sequence length="182" mass="19127">MDEMFWERVAQRRARSAARPRWQKVLIALAPPVLVLACYANFRAGATPAAQKPAAVQSACGYVEPSAVSALFDAPDASLGETPPQRQAATTVHTCVITAPSGLRLQLDLAVRQGAVNDDALLAMALTHQTVYQAEGVDGVLTAAKRSGNVTYVVTLTGSTAGTTPLPEDKLITLSDLVTGNL</sequence>
<dbReference type="RefSeq" id="WP_380114136.1">
    <property type="nucleotide sequence ID" value="NZ_JBHSIU010000010.1"/>
</dbReference>